<dbReference type="HOGENOM" id="CLU_027594_0_0_1"/>
<protein>
    <recommendedName>
        <fullName evidence="4">SH3 domain-containing protein</fullName>
    </recommendedName>
</protein>
<proteinExistence type="predicted"/>
<sequence>MFVRRSQSLAPLQTDRTWYYVSKNIEDFLREHDAVTLHSDQTNVNELFNLLSVHLGPKQMRISVAATNLPSPYGADLPPSKWSETSSTVQPKKRSPLPRGTCKLSGVYRWPFDVDESEEAVPWALRRLIESSTLQGFKRRRGLAHFPDDFQENRYNVLFGPFNRSGLVLSLRQCKALPCDVAVLAIDTREKWLHYIERGHGRFLITHFPPLSHVVGTMVDEAAFTDEVAMDVYGIFDDCTVGLAVQGSALPALIATKPSSDELDSISIAELPMEARGINGVTVLFLACLVLRAGAAASKLLNMQKAGAVILADMADKGLGWVMQPADLSAVVQGWIGDALHARLAKFPLPRVALLLEAWAVRPSGLYISVSNRSIPDYERLAGDIRRLAPTNCLDANSSLRDVGAHLAFAAVFAGCSAGTALAVISRATTQGSFPSAVSTSPENAGNIWPEEHLLDSSFITENSCLRFQARLQRLLGGLKKPNRQDVLDQIDKSFTQLARGVTGDLRRELRLLFYRSCLVSMTGGHLVDDGRRPLTWHSKSLRQSARVTTAVHRAQPEPVPIEWPPLPVGNGRSWSFTVVAVCVIGMLVLVTVSTRLPTSPTAHSSSSQRQGVSLLRQKPMYLGMGRLEGTYLAGDEMIVSAGDHVYVLEELWEDWYKIKSLEGHTGVRQLAYVLFNANHSWFLNPSCTLCCVIFSPLGDAVSSGHAGAIGLYSTVDLRN</sequence>
<dbReference type="Proteomes" id="UP000006757">
    <property type="component" value="Unassembled WGS sequence"/>
</dbReference>
<evidence type="ECO:0000313" key="3">
    <source>
        <dbReference type="Proteomes" id="UP000006757"/>
    </source>
</evidence>
<evidence type="ECO:0008006" key="4">
    <source>
        <dbReference type="Google" id="ProtNLM"/>
    </source>
</evidence>
<dbReference type="EMBL" id="AMBO01000352">
    <property type="protein sequence ID" value="EKD00001.1"/>
    <property type="molecule type" value="Genomic_DNA"/>
</dbReference>
<dbReference type="CDD" id="cd00174">
    <property type="entry name" value="SH3"/>
    <property type="match status" value="1"/>
</dbReference>
<reference evidence="2 3" key="1">
    <citation type="journal article" date="2012" name="Eukaryot. Cell">
        <title>Genome sequence of the Trichosporon asahii environmental strain CBS 8904.</title>
        <authorList>
            <person name="Yang R.Y."/>
            <person name="Li H.T."/>
            <person name="Zhu H."/>
            <person name="Zhou G.P."/>
            <person name="Wang M."/>
            <person name="Wang L."/>
        </authorList>
    </citation>
    <scope>NUCLEOTIDE SEQUENCE [LARGE SCALE GENOMIC DNA]</scope>
    <source>
        <strain evidence="2 3">CBS 8904</strain>
    </source>
</reference>
<comment type="caution">
    <text evidence="2">The sequence shown here is derived from an EMBL/GenBank/DDBJ whole genome shotgun (WGS) entry which is preliminary data.</text>
</comment>
<gene>
    <name evidence="2" type="ORF">A1Q2_05659</name>
</gene>
<keyword evidence="3" id="KW-1185">Reference proteome</keyword>
<evidence type="ECO:0000313" key="2">
    <source>
        <dbReference type="EMBL" id="EKD00001.1"/>
    </source>
</evidence>
<organism evidence="2 3">
    <name type="scientific">Trichosporon asahii var. asahii (strain CBS 8904)</name>
    <name type="common">Yeast</name>
    <dbReference type="NCBI Taxonomy" id="1220162"/>
    <lineage>
        <taxon>Eukaryota</taxon>
        <taxon>Fungi</taxon>
        <taxon>Dikarya</taxon>
        <taxon>Basidiomycota</taxon>
        <taxon>Agaricomycotina</taxon>
        <taxon>Tremellomycetes</taxon>
        <taxon>Trichosporonales</taxon>
        <taxon>Trichosporonaceae</taxon>
        <taxon>Trichosporon</taxon>
    </lineage>
</organism>
<accession>K1VGN8</accession>
<feature type="region of interest" description="Disordered" evidence="1">
    <location>
        <begin position="75"/>
        <end position="97"/>
    </location>
</feature>
<dbReference type="AlphaFoldDB" id="K1VGN8"/>
<dbReference type="InParanoid" id="K1VGN8"/>
<name>K1VGN8_TRIAC</name>
<evidence type="ECO:0000256" key="1">
    <source>
        <dbReference type="SAM" id="MobiDB-lite"/>
    </source>
</evidence>